<sequence>MAAHIAAIVADVVFDRTLPDEDRALATVRRFLTMPRPLLHDHLADIHAKGPSYGFGFAAQIAGNLKGITEKQIDGFYGQAGTAIARLFVPSLAAVVSAGTPTTFRTRELRSGKLDIFLCIDLGTYNDFPELARLVTGSFLNELYLAKGQVARRTLFLVDEAARLGYRHMLEDARDAGRGFQINPMHVPDVRADGRLRQVGRAPLDGCRRDQGLLFDRRSRQRRDHFPAVRRVHRALARHQHLVRLLPRRGRSPHDPPGGNVTPRGGEPLILVKGQPHIRCGKAFWFRRPGMKATLDARSFEQGCT</sequence>
<gene>
    <name evidence="2" type="ORF">GGR04_004681</name>
</gene>
<keyword evidence="3" id="KW-1185">Reference proteome</keyword>
<organism evidence="2 3">
    <name type="scientific">Aureimonas pseudogalii</name>
    <dbReference type="NCBI Taxonomy" id="1744844"/>
    <lineage>
        <taxon>Bacteria</taxon>
        <taxon>Pseudomonadati</taxon>
        <taxon>Pseudomonadota</taxon>
        <taxon>Alphaproteobacteria</taxon>
        <taxon>Hyphomicrobiales</taxon>
        <taxon>Aurantimonadaceae</taxon>
        <taxon>Aureimonas</taxon>
    </lineage>
</organism>
<reference evidence="2 3" key="1">
    <citation type="submission" date="2020-08" db="EMBL/GenBank/DDBJ databases">
        <title>Genomic Encyclopedia of Type Strains, Phase IV (KMG-IV): sequencing the most valuable type-strain genomes for metagenomic binning, comparative biology and taxonomic classification.</title>
        <authorList>
            <person name="Goeker M."/>
        </authorList>
    </citation>
    <scope>NUCLEOTIDE SEQUENCE [LARGE SCALE GENOMIC DNA]</scope>
    <source>
        <strain evidence="2 3">DSM 102238</strain>
    </source>
</reference>
<dbReference type="InterPro" id="IPR003688">
    <property type="entry name" value="TraG/VirD4"/>
</dbReference>
<dbReference type="Pfam" id="PF02534">
    <property type="entry name" value="T4SS-DNA_transf"/>
    <property type="match status" value="1"/>
</dbReference>
<dbReference type="EMBL" id="JACIEK010000032">
    <property type="protein sequence ID" value="MBB4000800.1"/>
    <property type="molecule type" value="Genomic_DNA"/>
</dbReference>
<evidence type="ECO:0000256" key="1">
    <source>
        <dbReference type="SAM" id="MobiDB-lite"/>
    </source>
</evidence>
<evidence type="ECO:0000313" key="2">
    <source>
        <dbReference type="EMBL" id="MBB4000800.1"/>
    </source>
</evidence>
<comment type="caution">
    <text evidence="2">The sequence shown here is derived from an EMBL/GenBank/DDBJ whole genome shotgun (WGS) entry which is preliminary data.</text>
</comment>
<dbReference type="AlphaFoldDB" id="A0A7W6MMF4"/>
<accession>A0A7W6MMF4</accession>
<evidence type="ECO:0000313" key="3">
    <source>
        <dbReference type="Proteomes" id="UP000542776"/>
    </source>
</evidence>
<name>A0A7W6MMF4_9HYPH</name>
<feature type="region of interest" description="Disordered" evidence="1">
    <location>
        <begin position="247"/>
        <end position="268"/>
    </location>
</feature>
<dbReference type="GO" id="GO:0016020">
    <property type="term" value="C:membrane"/>
    <property type="evidence" value="ECO:0007669"/>
    <property type="project" value="InterPro"/>
</dbReference>
<proteinExistence type="predicted"/>
<dbReference type="SUPFAM" id="SSF52540">
    <property type="entry name" value="P-loop containing nucleoside triphosphate hydrolases"/>
    <property type="match status" value="1"/>
</dbReference>
<protein>
    <submittedName>
        <fullName evidence="2">Type IV secretory pathway TraG/TraD family ATPase VirD4</fullName>
    </submittedName>
</protein>
<dbReference type="Proteomes" id="UP000542776">
    <property type="component" value="Unassembled WGS sequence"/>
</dbReference>
<dbReference type="InterPro" id="IPR027417">
    <property type="entry name" value="P-loop_NTPase"/>
</dbReference>